<feature type="domain" description="Trichohyalin-plectin-homology" evidence="16">
    <location>
        <begin position="76"/>
        <end position="425"/>
    </location>
</feature>
<comment type="function">
    <text evidence="13">Microtubule inner protein (MIP) part of the dynein-decorated doublet microtubules (DMTs) in cilia axoneme, which is required for motile cilia beating. May play a role in the control of meiotic division and germ cell differentiation through regulation of pairing and recombination during meiosis. Required for sperm flagella assembly. May play a role in the assembly and function of the outer dynein arm-docking complex (ODA-DC). ODA-DC mediates outer dynein arms (ODA) binding onto the axonemal doublet microtubules.</text>
</comment>
<keyword evidence="12" id="KW-0966">Cell projection</keyword>
<dbReference type="InParanoid" id="E1Z2G5"/>
<dbReference type="RefSeq" id="XP_005851762.1">
    <property type="nucleotide sequence ID" value="XM_005851700.1"/>
</dbReference>
<feature type="coiled-coil region" evidence="14">
    <location>
        <begin position="372"/>
        <end position="399"/>
    </location>
</feature>
<evidence type="ECO:0000256" key="10">
    <source>
        <dbReference type="ARBA" id="ARBA00023242"/>
    </source>
</evidence>
<dbReference type="Pfam" id="PF13868">
    <property type="entry name" value="TPH"/>
    <property type="match status" value="1"/>
</dbReference>
<dbReference type="OrthoDB" id="197839at2759"/>
<dbReference type="STRING" id="554065.E1Z2G5"/>
<dbReference type="OMA" id="QIRNQMV"/>
<reference evidence="17 18" key="1">
    <citation type="journal article" date="2010" name="Plant Cell">
        <title>The Chlorella variabilis NC64A genome reveals adaptation to photosymbiosis, coevolution with viruses, and cryptic sex.</title>
        <authorList>
            <person name="Blanc G."/>
            <person name="Duncan G."/>
            <person name="Agarkova I."/>
            <person name="Borodovsky M."/>
            <person name="Gurnon J."/>
            <person name="Kuo A."/>
            <person name="Lindquist E."/>
            <person name="Lucas S."/>
            <person name="Pangilinan J."/>
            <person name="Polle J."/>
            <person name="Salamov A."/>
            <person name="Terry A."/>
            <person name="Yamada T."/>
            <person name="Dunigan D.D."/>
            <person name="Grigoriev I.V."/>
            <person name="Claverie J.M."/>
            <person name="Van Etten J.L."/>
        </authorList>
    </citation>
    <scope>NUCLEOTIDE SEQUENCE [LARGE SCALE GENOMIC DNA]</scope>
    <source>
        <strain evidence="17 18">NC64A</strain>
    </source>
</reference>
<evidence type="ECO:0000256" key="4">
    <source>
        <dbReference type="ARBA" id="ARBA00014813"/>
    </source>
</evidence>
<dbReference type="AlphaFoldDB" id="E1Z2G5"/>
<protein>
    <recommendedName>
        <fullName evidence="4">Meiosis-specific nuclear structural protein 1</fullName>
    </recommendedName>
</protein>
<evidence type="ECO:0000256" key="5">
    <source>
        <dbReference type="ARBA" id="ARBA00022490"/>
    </source>
</evidence>
<evidence type="ECO:0000256" key="14">
    <source>
        <dbReference type="SAM" id="Coils"/>
    </source>
</evidence>
<dbReference type="KEGG" id="cvr:CHLNCDRAFT_133144"/>
<organism evidence="18">
    <name type="scientific">Chlorella variabilis</name>
    <name type="common">Green alga</name>
    <dbReference type="NCBI Taxonomy" id="554065"/>
    <lineage>
        <taxon>Eukaryota</taxon>
        <taxon>Viridiplantae</taxon>
        <taxon>Chlorophyta</taxon>
        <taxon>core chlorophytes</taxon>
        <taxon>Trebouxiophyceae</taxon>
        <taxon>Chlorellales</taxon>
        <taxon>Chlorellaceae</taxon>
        <taxon>Chlorella clade</taxon>
        <taxon>Chlorella</taxon>
    </lineage>
</organism>
<keyword evidence="18" id="KW-1185">Reference proteome</keyword>
<keyword evidence="10" id="KW-0539">Nucleus</keyword>
<evidence type="ECO:0000256" key="7">
    <source>
        <dbReference type="ARBA" id="ARBA00023054"/>
    </source>
</evidence>
<dbReference type="GeneID" id="17359410"/>
<dbReference type="GO" id="GO:0005634">
    <property type="term" value="C:nucleus"/>
    <property type="evidence" value="ECO:0007669"/>
    <property type="project" value="UniProtKB-SubCell"/>
</dbReference>
<keyword evidence="6" id="KW-0282">Flagellum</keyword>
<dbReference type="PANTHER" id="PTHR19265:SF0">
    <property type="entry name" value="MEIOSIS-SPECIFIC NUCLEAR STRUCTURAL PROTEIN 1"/>
    <property type="match status" value="1"/>
</dbReference>
<dbReference type="PANTHER" id="PTHR19265">
    <property type="entry name" value="MEIOSIS-SPECIFIC NUCLEAR STRUCTURAL PROTEIN 1"/>
    <property type="match status" value="1"/>
</dbReference>
<dbReference type="GO" id="GO:0051321">
    <property type="term" value="P:meiotic cell cycle"/>
    <property type="evidence" value="ECO:0007669"/>
    <property type="project" value="UniProtKB-KW"/>
</dbReference>
<evidence type="ECO:0000313" key="17">
    <source>
        <dbReference type="EMBL" id="EFN59660.1"/>
    </source>
</evidence>
<feature type="region of interest" description="Disordered" evidence="15">
    <location>
        <begin position="493"/>
        <end position="521"/>
    </location>
</feature>
<evidence type="ECO:0000256" key="8">
    <source>
        <dbReference type="ARBA" id="ARBA00023069"/>
    </source>
</evidence>
<feature type="coiled-coil region" evidence="14">
    <location>
        <begin position="33"/>
        <end position="334"/>
    </location>
</feature>
<dbReference type="eggNOG" id="ENOG502QS9D">
    <property type="taxonomic scope" value="Eukaryota"/>
</dbReference>
<evidence type="ECO:0000256" key="13">
    <source>
        <dbReference type="ARBA" id="ARBA00046114"/>
    </source>
</evidence>
<dbReference type="EMBL" id="GL433835">
    <property type="protein sequence ID" value="EFN59660.1"/>
    <property type="molecule type" value="Genomic_DNA"/>
</dbReference>
<evidence type="ECO:0000256" key="6">
    <source>
        <dbReference type="ARBA" id="ARBA00022846"/>
    </source>
</evidence>
<keyword evidence="9" id="KW-0206">Cytoskeleton</keyword>
<comment type="similarity">
    <text evidence="3">Belongs to the MNS1 family.</text>
</comment>
<name>E1Z2G5_CHLVA</name>
<gene>
    <name evidence="17" type="ORF">CHLNCDRAFT_133144</name>
</gene>
<keyword evidence="7 14" id="KW-0175">Coiled coil</keyword>
<evidence type="ECO:0000256" key="11">
    <source>
        <dbReference type="ARBA" id="ARBA00023254"/>
    </source>
</evidence>
<evidence type="ECO:0000256" key="9">
    <source>
        <dbReference type="ARBA" id="ARBA00023212"/>
    </source>
</evidence>
<proteinExistence type="inferred from homology"/>
<evidence type="ECO:0000256" key="3">
    <source>
        <dbReference type="ARBA" id="ARBA00009158"/>
    </source>
</evidence>
<evidence type="ECO:0000256" key="15">
    <source>
        <dbReference type="SAM" id="MobiDB-lite"/>
    </source>
</evidence>
<evidence type="ECO:0000256" key="1">
    <source>
        <dbReference type="ARBA" id="ARBA00004123"/>
    </source>
</evidence>
<keyword evidence="8" id="KW-0969">Cilium</keyword>
<comment type="subcellular location">
    <subcellularLocation>
        <location evidence="2">Cytoplasm</location>
        <location evidence="2">Cytoskeleton</location>
        <location evidence="2">Flagellum axoneme</location>
    </subcellularLocation>
    <subcellularLocation>
        <location evidence="1">Nucleus</location>
    </subcellularLocation>
</comment>
<evidence type="ECO:0000259" key="16">
    <source>
        <dbReference type="Pfam" id="PF13868"/>
    </source>
</evidence>
<keyword evidence="5" id="KW-0963">Cytoplasm</keyword>
<evidence type="ECO:0000256" key="2">
    <source>
        <dbReference type="ARBA" id="ARBA00004611"/>
    </source>
</evidence>
<dbReference type="Proteomes" id="UP000008141">
    <property type="component" value="Unassembled WGS sequence"/>
</dbReference>
<accession>E1Z2G5</accession>
<dbReference type="InterPro" id="IPR043597">
    <property type="entry name" value="TPH_dom"/>
</dbReference>
<dbReference type="InterPro" id="IPR026504">
    <property type="entry name" value="MNS1"/>
</dbReference>
<evidence type="ECO:0000313" key="18">
    <source>
        <dbReference type="Proteomes" id="UP000008141"/>
    </source>
</evidence>
<keyword evidence="11" id="KW-0469">Meiosis</keyword>
<evidence type="ECO:0000256" key="12">
    <source>
        <dbReference type="ARBA" id="ARBA00023273"/>
    </source>
</evidence>
<sequence length="521" mass="60046">MSICLPRTLLRQRCVAAALPQPAAPRAPFFYCADSFAQELQELAVQRLEEEQRAAAEAEARDWEAMRHQREVQLLLERSAELRELKGKLQAAEVNLGRVQQREQRAAIEAREREYSAALEALMAQQREAAAAHEVAQAAARARVEEEARQALSQQMEERTQLQLVAREEFEKERAMVDAVVRRIEEEDAAAADARRRHQQDAQADIHRFLAQQQELRQRQREAEAAEERGIQEYLRRRREREAQEAARQANKREAQDRAYEILKRQQQEEEARREEEEALLDLLRAELAAERARVAAEQRRRRQEEMRREMVEANEVQKRLKAERRAAERAGEEEFRRRMLDRFAEEDRLEQMNMQKRRAKQAAHMREVERLLAYRRQLYHAMQEAEDAEERRQVEEEARKAAIVAAERQRMLLGAAHLREHLPKGVVQSMQELSLIESAGRQVAGPPPLPESACQQGGGAQYVAGGWGDAGEQQQHDYQGLPTVHTSSMFVPAAGQAERWQQGAGAPAADRSPCTRRAPW</sequence>